<protein>
    <recommendedName>
        <fullName evidence="4">Nucleotidyl transferase AbiEii/AbiGii toxin family protein</fullName>
    </recommendedName>
</protein>
<sequence>MNLLNDKEIIHYNLMDAITKKIYQNNLPLTLKGGTALLFGYKLDRMSLDLDFDANKHINLESVIKESFLSFYGSNKLILSNINLRKDTDDVKRYMIDYKNSYNNEIFKLKIEMSFRRKFDNDETNIINSKRIFKLPFLFDFKKAAFENRTASRDLHDIIFIGNKYAAILNQAQIDFIKNMYKNINNIIDRYSEAYKEDTILKDRFEEDIIMLEQIATNKFNRKEKGLPNQESQSPKPDDFSNDFQNRINKGKGWDR</sequence>
<dbReference type="AlphaFoldDB" id="A0A519BH32"/>
<name>A0A519BH32_ACIG2</name>
<feature type="region of interest" description="Disordered" evidence="1">
    <location>
        <begin position="221"/>
        <end position="256"/>
    </location>
</feature>
<reference evidence="2 3" key="1">
    <citation type="journal article" date="2019" name="ISME J.">
        <title>Insights into ecological role of a new deltaproteobacterial order Candidatus Acidulodesulfobacterales by metagenomics and metatranscriptomics.</title>
        <authorList>
            <person name="Tan S."/>
            <person name="Liu J."/>
            <person name="Fang Y."/>
            <person name="Hedlund B.P."/>
            <person name="Lian Z.H."/>
            <person name="Huang L.Y."/>
            <person name="Li J.T."/>
            <person name="Huang L.N."/>
            <person name="Li W.J."/>
            <person name="Jiang H.C."/>
            <person name="Dong H.L."/>
            <person name="Shu W.S."/>
        </authorList>
    </citation>
    <scope>NUCLEOTIDE SEQUENCE [LARGE SCALE GENOMIC DNA]</scope>
    <source>
        <strain evidence="2">AP2</strain>
    </source>
</reference>
<dbReference type="EMBL" id="SGBC01000002">
    <property type="protein sequence ID" value="RZD16570.1"/>
    <property type="molecule type" value="Genomic_DNA"/>
</dbReference>
<dbReference type="Proteomes" id="UP000316562">
    <property type="component" value="Unassembled WGS sequence"/>
</dbReference>
<dbReference type="Gene3D" id="3.10.450.620">
    <property type="entry name" value="JHP933, nucleotidyltransferase-like core domain"/>
    <property type="match status" value="1"/>
</dbReference>
<dbReference type="InterPro" id="IPR014942">
    <property type="entry name" value="AbiEii"/>
</dbReference>
<comment type="caution">
    <text evidence="2">The sequence shown here is derived from an EMBL/GenBank/DDBJ whole genome shotgun (WGS) entry which is preliminary data.</text>
</comment>
<proteinExistence type="predicted"/>
<accession>A0A519BH32</accession>
<evidence type="ECO:0000313" key="2">
    <source>
        <dbReference type="EMBL" id="RZD16570.1"/>
    </source>
</evidence>
<organism evidence="2 3">
    <name type="scientific">Acididesulfobacter guangdongensis</name>
    <dbReference type="NCBI Taxonomy" id="2597225"/>
    <lineage>
        <taxon>Bacteria</taxon>
        <taxon>Deltaproteobacteria</taxon>
        <taxon>Candidatus Acidulodesulfobacterales</taxon>
        <taxon>Candidatus Acididesulfobacter</taxon>
    </lineage>
</organism>
<gene>
    <name evidence="2" type="ORF">EVJ46_06065</name>
</gene>
<dbReference type="Pfam" id="PF08843">
    <property type="entry name" value="AbiEii"/>
    <property type="match status" value="1"/>
</dbReference>
<evidence type="ECO:0000256" key="1">
    <source>
        <dbReference type="SAM" id="MobiDB-lite"/>
    </source>
</evidence>
<evidence type="ECO:0000313" key="3">
    <source>
        <dbReference type="Proteomes" id="UP000316562"/>
    </source>
</evidence>
<dbReference type="Gene3D" id="1.20.58.1790">
    <property type="entry name" value="JHP933, helical tail domain"/>
    <property type="match status" value="1"/>
</dbReference>
<evidence type="ECO:0008006" key="4">
    <source>
        <dbReference type="Google" id="ProtNLM"/>
    </source>
</evidence>